<dbReference type="EMBL" id="CAQQ02187410">
    <property type="status" value="NOT_ANNOTATED_CDS"/>
    <property type="molecule type" value="Genomic_DNA"/>
</dbReference>
<evidence type="ECO:0000256" key="5">
    <source>
        <dbReference type="ARBA" id="ARBA00022803"/>
    </source>
</evidence>
<dbReference type="InterPro" id="IPR036597">
    <property type="entry name" value="Fido-like_dom_sf"/>
</dbReference>
<evidence type="ECO:0000313" key="14">
    <source>
        <dbReference type="Proteomes" id="UP000015102"/>
    </source>
</evidence>
<organism evidence="13 14">
    <name type="scientific">Megaselia scalaris</name>
    <name type="common">Humpbacked fly</name>
    <name type="synonym">Phora scalaris</name>
    <dbReference type="NCBI Taxonomy" id="36166"/>
    <lineage>
        <taxon>Eukaryota</taxon>
        <taxon>Metazoa</taxon>
        <taxon>Ecdysozoa</taxon>
        <taxon>Arthropoda</taxon>
        <taxon>Hexapoda</taxon>
        <taxon>Insecta</taxon>
        <taxon>Pterygota</taxon>
        <taxon>Neoptera</taxon>
        <taxon>Endopterygota</taxon>
        <taxon>Diptera</taxon>
        <taxon>Brachycera</taxon>
        <taxon>Muscomorpha</taxon>
        <taxon>Platypezoidea</taxon>
        <taxon>Phoridae</taxon>
        <taxon>Megaseliini</taxon>
        <taxon>Megaselia</taxon>
    </lineage>
</organism>
<feature type="binding site" evidence="10">
    <location>
        <begin position="130"/>
        <end position="137"/>
    </location>
    <ligand>
        <name>ATP</name>
        <dbReference type="ChEBI" id="CHEBI:30616"/>
    </ligand>
</feature>
<accession>T1GMR3</accession>
<name>T1GMR3_MEGSC</name>
<dbReference type="GO" id="GO:0016020">
    <property type="term" value="C:membrane"/>
    <property type="evidence" value="ECO:0007669"/>
    <property type="project" value="UniProtKB-SubCell"/>
</dbReference>
<sequence length="234" mass="26779">MTLAQTRSILETRMAVDGKSIDEHNEILGMDLAMKYINATLVNDNDYISMKDILEIHRRVLGHVDPIEGGEFRRTQVYVGGHIPPGPSDLTILMQRFEQWLNSESVVTMHPVKYAALAHYKLVHIHPFIDGNGRTSRLLMNLILMRAGYPPAIIPKQQRHNYYNYLQLANEGDIRPFVRFIADCTERTLDIYLWATSDMQKQIPLLELEQSDFSLMNQENDMESGSGTNLNSDS</sequence>
<keyword evidence="7" id="KW-1133">Transmembrane helix</keyword>
<feature type="active site" evidence="9">
    <location>
        <position position="126"/>
    </location>
</feature>
<keyword evidence="5" id="KW-0802">TPR repeat</keyword>
<dbReference type="InterPro" id="IPR003812">
    <property type="entry name" value="Fido"/>
</dbReference>
<dbReference type="EnsemblMetazoa" id="MESCA004842-RA">
    <property type="protein sequence ID" value="MESCA004842-PA"/>
    <property type="gene ID" value="MESCA004842"/>
</dbReference>
<evidence type="ECO:0000256" key="8">
    <source>
        <dbReference type="ARBA" id="ARBA00023136"/>
    </source>
</evidence>
<feature type="binding site" evidence="10">
    <location>
        <position position="170"/>
    </location>
    <ligand>
        <name>ATP</name>
        <dbReference type="ChEBI" id="CHEBI:30616"/>
    </ligand>
</feature>
<reference evidence="13" key="2">
    <citation type="submission" date="2015-06" db="UniProtKB">
        <authorList>
            <consortium name="EnsemblMetazoa"/>
        </authorList>
    </citation>
    <scope>IDENTIFICATION</scope>
</reference>
<dbReference type="PROSITE" id="PS51459">
    <property type="entry name" value="FIDO"/>
    <property type="match status" value="1"/>
</dbReference>
<dbReference type="SUPFAM" id="SSF140931">
    <property type="entry name" value="Fic-like"/>
    <property type="match status" value="1"/>
</dbReference>
<keyword evidence="8" id="KW-0472">Membrane</keyword>
<dbReference type="Gene3D" id="1.10.3290.10">
    <property type="entry name" value="Fido-like domain"/>
    <property type="match status" value="1"/>
</dbReference>
<comment type="subcellular location">
    <subcellularLocation>
        <location evidence="1">Membrane</location>
        <topology evidence="1">Single-pass membrane protein</topology>
    </subcellularLocation>
</comment>
<keyword evidence="3" id="KW-0677">Repeat</keyword>
<dbReference type="PANTHER" id="PTHR13504:SF34">
    <property type="entry name" value="PROTEIN ADENYLYLTRANSFERASE FICD"/>
    <property type="match status" value="1"/>
</dbReference>
<dbReference type="InterPro" id="IPR040198">
    <property type="entry name" value="Fido_containing"/>
</dbReference>
<reference evidence="14" key="1">
    <citation type="submission" date="2013-02" db="EMBL/GenBank/DDBJ databases">
        <authorList>
            <person name="Hughes D."/>
        </authorList>
    </citation>
    <scope>NUCLEOTIDE SEQUENCE</scope>
    <source>
        <strain>Durham</strain>
        <strain evidence="14">NC isolate 2 -- Noor lab</strain>
    </source>
</reference>
<dbReference type="PANTHER" id="PTHR13504">
    <property type="entry name" value="FIDO DOMAIN-CONTAINING PROTEIN DDB_G0283145"/>
    <property type="match status" value="1"/>
</dbReference>
<keyword evidence="4 10" id="KW-0547">Nucleotide-binding</keyword>
<evidence type="ECO:0000256" key="2">
    <source>
        <dbReference type="ARBA" id="ARBA00022692"/>
    </source>
</evidence>
<keyword evidence="2" id="KW-0812">Transmembrane</keyword>
<feature type="domain" description="Fido" evidence="12">
    <location>
        <begin position="48"/>
        <end position="183"/>
    </location>
</feature>
<evidence type="ECO:0000259" key="12">
    <source>
        <dbReference type="PROSITE" id="PS51459"/>
    </source>
</evidence>
<evidence type="ECO:0000256" key="4">
    <source>
        <dbReference type="ARBA" id="ARBA00022741"/>
    </source>
</evidence>
<dbReference type="STRING" id="36166.T1GMR3"/>
<proteinExistence type="predicted"/>
<dbReference type="Pfam" id="PF02661">
    <property type="entry name" value="Fic"/>
    <property type="match status" value="1"/>
</dbReference>
<feature type="binding site" evidence="10">
    <location>
        <begin position="79"/>
        <end position="82"/>
    </location>
    <ligand>
        <name>ATP</name>
        <dbReference type="ChEBI" id="CHEBI:30616"/>
    </ligand>
</feature>
<dbReference type="GO" id="GO:0005524">
    <property type="term" value="F:ATP binding"/>
    <property type="evidence" value="ECO:0007669"/>
    <property type="project" value="UniProtKB-KW"/>
</dbReference>
<feature type="binding site" evidence="10">
    <location>
        <begin position="162"/>
        <end position="163"/>
    </location>
    <ligand>
        <name>ATP</name>
        <dbReference type="ChEBI" id="CHEBI:30616"/>
    </ligand>
</feature>
<evidence type="ECO:0000256" key="3">
    <source>
        <dbReference type="ARBA" id="ARBA00022737"/>
    </source>
</evidence>
<dbReference type="HOGENOM" id="CLU_040460_3_2_1"/>
<evidence type="ECO:0000256" key="6">
    <source>
        <dbReference type="ARBA" id="ARBA00022840"/>
    </source>
</evidence>
<evidence type="ECO:0000256" key="1">
    <source>
        <dbReference type="ARBA" id="ARBA00004167"/>
    </source>
</evidence>
<dbReference type="Proteomes" id="UP000015102">
    <property type="component" value="Unassembled WGS sequence"/>
</dbReference>
<evidence type="ECO:0000256" key="7">
    <source>
        <dbReference type="ARBA" id="ARBA00022989"/>
    </source>
</evidence>
<evidence type="ECO:0000256" key="9">
    <source>
        <dbReference type="PIRSR" id="PIRSR640198-1"/>
    </source>
</evidence>
<dbReference type="AlphaFoldDB" id="T1GMR3"/>
<evidence type="ECO:0000256" key="11">
    <source>
        <dbReference type="PIRSR" id="PIRSR640198-4"/>
    </source>
</evidence>
<dbReference type="OMA" id="AYSHHEL"/>
<evidence type="ECO:0000313" key="13">
    <source>
        <dbReference type="EnsemblMetazoa" id="MESCA004842-PA"/>
    </source>
</evidence>
<keyword evidence="6 10" id="KW-0067">ATP-binding</keyword>
<evidence type="ECO:0000256" key="10">
    <source>
        <dbReference type="PIRSR" id="PIRSR640198-2"/>
    </source>
</evidence>
<feature type="glycosylation site" description="N-linked (GlcNAc...) asparagine" evidence="11">
    <location>
        <position position="38"/>
    </location>
</feature>
<protein>
    <recommendedName>
        <fullName evidence="12">Fido domain-containing protein</fullName>
    </recommendedName>
</protein>
<keyword evidence="14" id="KW-1185">Reference proteome</keyword>